<protein>
    <recommendedName>
        <fullName evidence="1">Bacteriophage T5 Orf172 DNA-binding domain-containing protein</fullName>
    </recommendedName>
</protein>
<comment type="caution">
    <text evidence="2">The sequence shown here is derived from an EMBL/GenBank/DDBJ whole genome shotgun (WGS) entry which is preliminary data.</text>
</comment>
<dbReference type="RefSeq" id="WP_107252911.1">
    <property type="nucleotide sequence ID" value="NZ_PYOC01000002.1"/>
</dbReference>
<dbReference type="AlphaFoldDB" id="A0A2T3LAH6"/>
<name>A0A2T3LAH6_9GAMM</name>
<dbReference type="Proteomes" id="UP000241803">
    <property type="component" value="Unassembled WGS sequence"/>
</dbReference>
<reference evidence="2 3" key="1">
    <citation type="submission" date="2018-03" db="EMBL/GenBank/DDBJ databases">
        <title>Whole genome sequencing of Histamine producing bacteria.</title>
        <authorList>
            <person name="Butler K."/>
        </authorList>
    </citation>
    <scope>NUCLEOTIDE SEQUENCE [LARGE SCALE GENOMIC DNA]</scope>
    <source>
        <strain evidence="2 3">ATCC 19614</strain>
    </source>
</reference>
<gene>
    <name evidence="2" type="ORF">C9J47_07190</name>
</gene>
<dbReference type="SMART" id="SM00974">
    <property type="entry name" value="T5orf172"/>
    <property type="match status" value="1"/>
</dbReference>
<organism evidence="2 3">
    <name type="scientific">Photobacterium indicum</name>
    <dbReference type="NCBI Taxonomy" id="81447"/>
    <lineage>
        <taxon>Bacteria</taxon>
        <taxon>Pseudomonadati</taxon>
        <taxon>Pseudomonadota</taxon>
        <taxon>Gammaproteobacteria</taxon>
        <taxon>Vibrionales</taxon>
        <taxon>Vibrionaceae</taxon>
        <taxon>Photobacterium</taxon>
    </lineage>
</organism>
<sequence length="346" mass="39636">MEEKTKGFVYILEVKDIVLPVCKVGMTTRSPYQRCDEINNSSTGDFIWSVAHYIAVDNCKKFESLVHSKLAPLRQKRREFFNLNSDDAHVALISILDNQSEIKKINEDKIVVPQEMPTTVKHRKTKRKNNFKRIDSEYADLLQSFSSVLNVKGRSFGQLNKPTFGMSDGYDGVQWNLSVSTDTGAIKLGINLEGMKYVDWPISKFIQSEISNPQIFAIRERLSMPENVFIRFTRDAWQVTARPNIVEKYLGGKEYCFADINATQWSLILNEALECLNKKADYRGRAVQDVTLENQSGENQVRTMTVSPHLTIWSPLSTEGNVQENILGKLKELKSVYDWVKRISHN</sequence>
<dbReference type="Pfam" id="PF10544">
    <property type="entry name" value="T5orf172"/>
    <property type="match status" value="1"/>
</dbReference>
<evidence type="ECO:0000259" key="1">
    <source>
        <dbReference type="SMART" id="SM00974"/>
    </source>
</evidence>
<dbReference type="InterPro" id="IPR018306">
    <property type="entry name" value="Phage_T5_Orf172_DNA-bd"/>
</dbReference>
<feature type="domain" description="Bacteriophage T5 Orf172 DNA-binding" evidence="1">
    <location>
        <begin position="16"/>
        <end position="95"/>
    </location>
</feature>
<proteinExistence type="predicted"/>
<accession>A0A2T3LAH6</accession>
<dbReference type="EMBL" id="PYOC01000002">
    <property type="protein sequence ID" value="PSV48304.1"/>
    <property type="molecule type" value="Genomic_DNA"/>
</dbReference>
<keyword evidence="3" id="KW-1185">Reference proteome</keyword>
<evidence type="ECO:0000313" key="2">
    <source>
        <dbReference type="EMBL" id="PSV48304.1"/>
    </source>
</evidence>
<evidence type="ECO:0000313" key="3">
    <source>
        <dbReference type="Proteomes" id="UP000241803"/>
    </source>
</evidence>